<feature type="compositionally biased region" description="Basic residues" evidence="1">
    <location>
        <begin position="71"/>
        <end position="97"/>
    </location>
</feature>
<reference evidence="2 3" key="1">
    <citation type="journal article" date="2018" name="PLoS ONE">
        <title>The draft genome of Kipferlia bialata reveals reductive genome evolution in fornicate parasites.</title>
        <authorList>
            <person name="Tanifuji G."/>
            <person name="Takabayashi S."/>
            <person name="Kume K."/>
            <person name="Takagi M."/>
            <person name="Nakayama T."/>
            <person name="Kamikawa R."/>
            <person name="Inagaki Y."/>
            <person name="Hashimoto T."/>
        </authorList>
    </citation>
    <scope>NUCLEOTIDE SEQUENCE [LARGE SCALE GENOMIC DNA]</scope>
    <source>
        <strain evidence="2">NY0173</strain>
    </source>
</reference>
<sequence>MDSQPEMTPEMHAEKKAELAGKVRVWADAMVARLEADEGADLEELPSFPLPPPLMHHLYGDRRPWECAGKGKGKRGMGHKGCRMGNMRHKMGHKMSSMRRGMGMGPHPGMHRMMHPEMGMPPTVPLCCT</sequence>
<organism evidence="2 3">
    <name type="scientific">Kipferlia bialata</name>
    <dbReference type="NCBI Taxonomy" id="797122"/>
    <lineage>
        <taxon>Eukaryota</taxon>
        <taxon>Metamonada</taxon>
        <taxon>Carpediemonas-like organisms</taxon>
        <taxon>Kipferlia</taxon>
    </lineage>
</organism>
<feature type="region of interest" description="Disordered" evidence="1">
    <location>
        <begin position="69"/>
        <end position="101"/>
    </location>
</feature>
<dbReference type="Proteomes" id="UP000265618">
    <property type="component" value="Unassembled WGS sequence"/>
</dbReference>
<evidence type="ECO:0000313" key="2">
    <source>
        <dbReference type="EMBL" id="GIQ86291.1"/>
    </source>
</evidence>
<evidence type="ECO:0000313" key="3">
    <source>
        <dbReference type="Proteomes" id="UP000265618"/>
    </source>
</evidence>
<gene>
    <name evidence="2" type="ORF">KIPB_008118</name>
</gene>
<proteinExistence type="predicted"/>
<accession>A0A9K3GL23</accession>
<keyword evidence="3" id="KW-1185">Reference proteome</keyword>
<name>A0A9K3GL23_9EUKA</name>
<dbReference type="AlphaFoldDB" id="A0A9K3GL23"/>
<evidence type="ECO:0000256" key="1">
    <source>
        <dbReference type="SAM" id="MobiDB-lite"/>
    </source>
</evidence>
<comment type="caution">
    <text evidence="2">The sequence shown here is derived from an EMBL/GenBank/DDBJ whole genome shotgun (WGS) entry which is preliminary data.</text>
</comment>
<protein>
    <submittedName>
        <fullName evidence="2">Uncharacterized protein</fullName>
    </submittedName>
</protein>
<dbReference type="EMBL" id="BDIP01002433">
    <property type="protein sequence ID" value="GIQ86291.1"/>
    <property type="molecule type" value="Genomic_DNA"/>
</dbReference>